<dbReference type="Proteomes" id="UP000779809">
    <property type="component" value="Unassembled WGS sequence"/>
</dbReference>
<feature type="signal peptide" evidence="2">
    <location>
        <begin position="1"/>
        <end position="17"/>
    </location>
</feature>
<name>A0A932A7G2_9BACT</name>
<dbReference type="Gene3D" id="3.10.450.50">
    <property type="match status" value="1"/>
</dbReference>
<proteinExistence type="predicted"/>
<feature type="chain" id="PRO_5037301347" evidence="2">
    <location>
        <begin position="18"/>
        <end position="195"/>
    </location>
</feature>
<feature type="compositionally biased region" description="Pro residues" evidence="1">
    <location>
        <begin position="179"/>
        <end position="188"/>
    </location>
</feature>
<evidence type="ECO:0000256" key="2">
    <source>
        <dbReference type="SAM" id="SignalP"/>
    </source>
</evidence>
<protein>
    <submittedName>
        <fullName evidence="4">Nuclear transport factor 2 family protein</fullName>
    </submittedName>
</protein>
<dbReference type="EMBL" id="JACPNR010000006">
    <property type="protein sequence ID" value="MBI2678110.1"/>
    <property type="molecule type" value="Genomic_DNA"/>
</dbReference>
<feature type="domain" description="SnoaL-like" evidence="3">
    <location>
        <begin position="54"/>
        <end position="172"/>
    </location>
</feature>
<accession>A0A932A7G2</accession>
<dbReference type="InterPro" id="IPR037401">
    <property type="entry name" value="SnoaL-like"/>
</dbReference>
<dbReference type="SUPFAM" id="SSF54427">
    <property type="entry name" value="NTF2-like"/>
    <property type="match status" value="1"/>
</dbReference>
<feature type="region of interest" description="Disordered" evidence="1">
    <location>
        <begin position="22"/>
        <end position="42"/>
    </location>
</feature>
<evidence type="ECO:0000259" key="3">
    <source>
        <dbReference type="Pfam" id="PF13474"/>
    </source>
</evidence>
<dbReference type="InterPro" id="IPR032710">
    <property type="entry name" value="NTF2-like_dom_sf"/>
</dbReference>
<evidence type="ECO:0000313" key="4">
    <source>
        <dbReference type="EMBL" id="MBI2678110.1"/>
    </source>
</evidence>
<keyword evidence="2" id="KW-0732">Signal</keyword>
<feature type="region of interest" description="Disordered" evidence="1">
    <location>
        <begin position="172"/>
        <end position="195"/>
    </location>
</feature>
<dbReference type="AlphaFoldDB" id="A0A932A7G2"/>
<dbReference type="Pfam" id="PF13474">
    <property type="entry name" value="SnoaL_3"/>
    <property type="match status" value="1"/>
</dbReference>
<reference evidence="4" key="1">
    <citation type="submission" date="2020-07" db="EMBL/GenBank/DDBJ databases">
        <title>Huge and variable diversity of episymbiotic CPR bacteria and DPANN archaea in groundwater ecosystems.</title>
        <authorList>
            <person name="He C.Y."/>
            <person name="Keren R."/>
            <person name="Whittaker M."/>
            <person name="Farag I.F."/>
            <person name="Doudna J."/>
            <person name="Cate J.H.D."/>
            <person name="Banfield J.F."/>
        </authorList>
    </citation>
    <scope>NUCLEOTIDE SEQUENCE</scope>
    <source>
        <strain evidence="4">NC_groundwater_580_Pr5_B-0.1um_64_19</strain>
    </source>
</reference>
<gene>
    <name evidence="4" type="ORF">HYX28_04965</name>
</gene>
<evidence type="ECO:0000256" key="1">
    <source>
        <dbReference type="SAM" id="MobiDB-lite"/>
    </source>
</evidence>
<organism evidence="4 5">
    <name type="scientific">Candidatus Korobacter versatilis</name>
    <dbReference type="NCBI Taxonomy" id="658062"/>
    <lineage>
        <taxon>Bacteria</taxon>
        <taxon>Pseudomonadati</taxon>
        <taxon>Acidobacteriota</taxon>
        <taxon>Terriglobia</taxon>
        <taxon>Terriglobales</taxon>
        <taxon>Candidatus Korobacteraceae</taxon>
        <taxon>Candidatus Korobacter</taxon>
    </lineage>
</organism>
<sequence length="195" mass="21737">MKRLLFVFLLIAALAGAQTSTKKPAAKRATRPAAASAQPPLTETEAVQQLTKRLQEILNAWSTMDPDAAAKFYAKDADLIFFDLAAFQYKGWDDHYLGTKKLFQDYQSLNIRLNEDANVHWKGDLAYATATWNVLGTLADNTQQKLDLRWTVVLERRNGEWVVVHEHVSAPLTDAAAPPSKPAQPQPKKPADPLK</sequence>
<comment type="caution">
    <text evidence="4">The sequence shown here is derived from an EMBL/GenBank/DDBJ whole genome shotgun (WGS) entry which is preliminary data.</text>
</comment>
<evidence type="ECO:0000313" key="5">
    <source>
        <dbReference type="Proteomes" id="UP000779809"/>
    </source>
</evidence>